<name>A0AAE0DNH0_9LECA</name>
<protein>
    <submittedName>
        <fullName evidence="2">Uncharacterized protein</fullName>
    </submittedName>
</protein>
<organism evidence="2 3">
    <name type="scientific">Lepraria neglecta</name>
    <dbReference type="NCBI Taxonomy" id="209136"/>
    <lineage>
        <taxon>Eukaryota</taxon>
        <taxon>Fungi</taxon>
        <taxon>Dikarya</taxon>
        <taxon>Ascomycota</taxon>
        <taxon>Pezizomycotina</taxon>
        <taxon>Lecanoromycetes</taxon>
        <taxon>OSLEUM clade</taxon>
        <taxon>Lecanoromycetidae</taxon>
        <taxon>Lecanorales</taxon>
        <taxon>Lecanorineae</taxon>
        <taxon>Stereocaulaceae</taxon>
        <taxon>Lepraria</taxon>
    </lineage>
</organism>
<gene>
    <name evidence="2" type="ORF">OEA41_008021</name>
</gene>
<feature type="region of interest" description="Disordered" evidence="1">
    <location>
        <begin position="284"/>
        <end position="320"/>
    </location>
</feature>
<dbReference type="EMBL" id="JASNWA010000004">
    <property type="protein sequence ID" value="KAK3176696.1"/>
    <property type="molecule type" value="Genomic_DNA"/>
</dbReference>
<sequence length="372" mass="40675">MATLLAPFSNFMKLSSDVLLNYDKLQSFTQELCVDHAVIHADDSKTDALETTLEHAGVAQSVNYNTTIVDKVTDVTDALNLIPSSSLHINAAFTIKYDKLNAERKGGLMNTNKLKSSDMNFMISVRVVNRIIMDHSLTKFVPIAGMKPDMFTQIMMGALTQKADEDWTCDPIRAAALKFPELVAKTPMRTHAILTRYTAKKSFQSLGPQFSPLSYEHAGNYATALQEAYLGYKNIAKDIQVLAFDVVDGTQTLSVRDGVVDKDAAKNGIRPSRPALIANMTVQESAGASGTPNKPAESSASDEESYEAVKASDVVTNEATKSSTQEIEKLAAPKAVHPLIIEGPYPPTIFGLEAARVHCRFMMNRIISEVRP</sequence>
<comment type="caution">
    <text evidence="2">The sequence shown here is derived from an EMBL/GenBank/DDBJ whole genome shotgun (WGS) entry which is preliminary data.</text>
</comment>
<reference evidence="2" key="1">
    <citation type="submission" date="2022-11" db="EMBL/GenBank/DDBJ databases">
        <title>Chromosomal genome sequence assembly and mating type (MAT) locus characterization of the leprose asexual lichenized fungus Lepraria neglecta (Nyl.) Erichsen.</title>
        <authorList>
            <person name="Allen J.L."/>
            <person name="Pfeffer B."/>
        </authorList>
    </citation>
    <scope>NUCLEOTIDE SEQUENCE</scope>
    <source>
        <strain evidence="2">Allen 5258</strain>
    </source>
</reference>
<dbReference type="AlphaFoldDB" id="A0AAE0DNH0"/>
<evidence type="ECO:0000313" key="3">
    <source>
        <dbReference type="Proteomes" id="UP001276659"/>
    </source>
</evidence>
<evidence type="ECO:0000313" key="2">
    <source>
        <dbReference type="EMBL" id="KAK3176696.1"/>
    </source>
</evidence>
<dbReference type="Proteomes" id="UP001276659">
    <property type="component" value="Unassembled WGS sequence"/>
</dbReference>
<keyword evidence="3" id="KW-1185">Reference proteome</keyword>
<evidence type="ECO:0000256" key="1">
    <source>
        <dbReference type="SAM" id="MobiDB-lite"/>
    </source>
</evidence>
<accession>A0AAE0DNH0</accession>
<proteinExistence type="predicted"/>